<dbReference type="Proteomes" id="UP000217507">
    <property type="component" value="Chromosome"/>
</dbReference>
<dbReference type="CDD" id="cd00293">
    <property type="entry name" value="USP-like"/>
    <property type="match status" value="1"/>
</dbReference>
<dbReference type="Gene3D" id="3.40.50.620">
    <property type="entry name" value="HUPs"/>
    <property type="match status" value="1"/>
</dbReference>
<comment type="similarity">
    <text evidence="1">Belongs to the universal stress protein A family.</text>
</comment>
<name>A0A1Z4KRG2_ANAVA</name>
<dbReference type="AlphaFoldDB" id="A0A1Z4KRG2"/>
<dbReference type="EMBL" id="AP018216">
    <property type="protein sequence ID" value="BAY71610.1"/>
    <property type="molecule type" value="Genomic_DNA"/>
</dbReference>
<dbReference type="PRINTS" id="PR01438">
    <property type="entry name" value="UNVRSLSTRESS"/>
</dbReference>
<evidence type="ECO:0000313" key="3">
    <source>
        <dbReference type="EMBL" id="BAY71610.1"/>
    </source>
</evidence>
<sequence>MFKKILVAVENTEMGKQVFERGLSLATATNAELLLLHVISPFDEDYLTAGAMETQSFYGTSQIHSVEYYIGKWNALKQEGIDFLTLLTNQAIAKGVTADFTQELGDPSRLICEIARGWNADLIVLGRRGLHGLSEFFLGSVSNYVLHHAPCSVLTVQGIIPATPETPVIASSI</sequence>
<dbReference type="PANTHER" id="PTHR46268:SF8">
    <property type="entry name" value="UNIVERSAL STRESS PROTEIN SLL1388"/>
    <property type="match status" value="1"/>
</dbReference>
<dbReference type="Pfam" id="PF00582">
    <property type="entry name" value="Usp"/>
    <property type="match status" value="1"/>
</dbReference>
<organism evidence="3 4">
    <name type="scientific">Trichormus variabilis NIES-23</name>
    <dbReference type="NCBI Taxonomy" id="1973479"/>
    <lineage>
        <taxon>Bacteria</taxon>
        <taxon>Bacillati</taxon>
        <taxon>Cyanobacteriota</taxon>
        <taxon>Cyanophyceae</taxon>
        <taxon>Nostocales</taxon>
        <taxon>Nostocaceae</taxon>
        <taxon>Trichormus</taxon>
    </lineage>
</organism>
<dbReference type="SUPFAM" id="SSF52402">
    <property type="entry name" value="Adenine nucleotide alpha hydrolases-like"/>
    <property type="match status" value="1"/>
</dbReference>
<evidence type="ECO:0000259" key="2">
    <source>
        <dbReference type="Pfam" id="PF00582"/>
    </source>
</evidence>
<gene>
    <name evidence="3" type="ORF">NIES23_44300</name>
</gene>
<evidence type="ECO:0000313" key="4">
    <source>
        <dbReference type="Proteomes" id="UP000217507"/>
    </source>
</evidence>
<dbReference type="InterPro" id="IPR006015">
    <property type="entry name" value="Universal_stress_UspA"/>
</dbReference>
<evidence type="ECO:0000256" key="1">
    <source>
        <dbReference type="ARBA" id="ARBA00008791"/>
    </source>
</evidence>
<proteinExistence type="inferred from homology"/>
<protein>
    <recommendedName>
        <fullName evidence="2">UspA domain-containing protein</fullName>
    </recommendedName>
</protein>
<reference evidence="3 4" key="1">
    <citation type="submission" date="2017-06" db="EMBL/GenBank/DDBJ databases">
        <title>Genome sequencing of cyanobaciteial culture collection at National Institute for Environmental Studies (NIES).</title>
        <authorList>
            <person name="Hirose Y."/>
            <person name="Shimura Y."/>
            <person name="Fujisawa T."/>
            <person name="Nakamura Y."/>
            <person name="Kawachi M."/>
        </authorList>
    </citation>
    <scope>NUCLEOTIDE SEQUENCE [LARGE SCALE GENOMIC DNA]</scope>
    <source>
        <strain evidence="3 4">NIES-23</strain>
    </source>
</reference>
<dbReference type="InterPro" id="IPR014729">
    <property type="entry name" value="Rossmann-like_a/b/a_fold"/>
</dbReference>
<dbReference type="InterPro" id="IPR006016">
    <property type="entry name" value="UspA"/>
</dbReference>
<dbReference type="PANTHER" id="PTHR46268">
    <property type="entry name" value="STRESS RESPONSE PROTEIN NHAX"/>
    <property type="match status" value="1"/>
</dbReference>
<accession>A0A1Z4KRG2</accession>
<feature type="domain" description="UspA" evidence="2">
    <location>
        <begin position="1"/>
        <end position="156"/>
    </location>
</feature>